<evidence type="ECO:0000313" key="1">
    <source>
        <dbReference type="EMBL" id="OAX38377.1"/>
    </source>
</evidence>
<keyword evidence="2" id="KW-1185">Reference proteome</keyword>
<sequence length="263" mass="29314">MSASAQLYGFPPGYFVIRNVANGRLWDVGGDDVEDGIEILLWPEKERSLVETFRNPDANNQVFFIDTSGALCSRSSGHAIDVEGDRLVLRHRRPISQPYPNEYSHPLPRFSYSRETQNITVSFQCDPAYPPPAVQMSSAWMRKTYILSGIPTPKPKSLLNNASAFLTSAVVTPISFFSGGPAQRKATPEDVFSGDIDLTEDETLEQDRGVEGEADDSSELLRKLRVLTIGQRDAPIAGENARKRRQWEILPLRTTPAAHRRPS</sequence>
<evidence type="ECO:0000313" key="2">
    <source>
        <dbReference type="Proteomes" id="UP000092154"/>
    </source>
</evidence>
<dbReference type="SUPFAM" id="SSF50370">
    <property type="entry name" value="Ricin B-like lectins"/>
    <property type="match status" value="1"/>
</dbReference>
<protein>
    <recommendedName>
        <fullName evidence="3">Ricin B lectin domain-containing protein</fullName>
    </recommendedName>
</protein>
<dbReference type="STRING" id="1314800.A0A1B7N0J8"/>
<dbReference type="Proteomes" id="UP000092154">
    <property type="component" value="Unassembled WGS sequence"/>
</dbReference>
<proteinExistence type="predicted"/>
<dbReference type="InParanoid" id="A0A1B7N0J8"/>
<dbReference type="OrthoDB" id="9895617at2759"/>
<organism evidence="1 2">
    <name type="scientific">Rhizopogon vinicolor AM-OR11-026</name>
    <dbReference type="NCBI Taxonomy" id="1314800"/>
    <lineage>
        <taxon>Eukaryota</taxon>
        <taxon>Fungi</taxon>
        <taxon>Dikarya</taxon>
        <taxon>Basidiomycota</taxon>
        <taxon>Agaricomycotina</taxon>
        <taxon>Agaricomycetes</taxon>
        <taxon>Agaricomycetidae</taxon>
        <taxon>Boletales</taxon>
        <taxon>Suillineae</taxon>
        <taxon>Rhizopogonaceae</taxon>
        <taxon>Rhizopogon</taxon>
    </lineage>
</organism>
<name>A0A1B7N0J8_9AGAM</name>
<dbReference type="EMBL" id="KV448298">
    <property type="protein sequence ID" value="OAX38377.1"/>
    <property type="molecule type" value="Genomic_DNA"/>
</dbReference>
<dbReference type="InterPro" id="IPR035992">
    <property type="entry name" value="Ricin_B-like_lectins"/>
</dbReference>
<reference evidence="1 2" key="1">
    <citation type="submission" date="2016-06" db="EMBL/GenBank/DDBJ databases">
        <title>Comparative genomics of the ectomycorrhizal sister species Rhizopogon vinicolor and Rhizopogon vesiculosus (Basidiomycota: Boletales) reveals a divergence of the mating type B locus.</title>
        <authorList>
            <consortium name="DOE Joint Genome Institute"/>
            <person name="Mujic A.B."/>
            <person name="Kuo A."/>
            <person name="Tritt A."/>
            <person name="Lipzen A."/>
            <person name="Chen C."/>
            <person name="Johnson J."/>
            <person name="Sharma A."/>
            <person name="Barry K."/>
            <person name="Grigoriev I.V."/>
            <person name="Spatafora J.W."/>
        </authorList>
    </citation>
    <scope>NUCLEOTIDE SEQUENCE [LARGE SCALE GENOMIC DNA]</scope>
    <source>
        <strain evidence="1 2">AM-OR11-026</strain>
    </source>
</reference>
<dbReference type="Gene3D" id="2.80.10.50">
    <property type="match status" value="1"/>
</dbReference>
<accession>A0A1B7N0J8</accession>
<gene>
    <name evidence="1" type="ORF">K503DRAFT_800488</name>
</gene>
<dbReference type="CDD" id="cd00161">
    <property type="entry name" value="beta-trefoil_Ricin-like"/>
    <property type="match status" value="1"/>
</dbReference>
<evidence type="ECO:0008006" key="3">
    <source>
        <dbReference type="Google" id="ProtNLM"/>
    </source>
</evidence>
<dbReference type="AlphaFoldDB" id="A0A1B7N0J8"/>